<evidence type="ECO:0000313" key="1">
    <source>
        <dbReference type="EMBL" id="SMA41817.1"/>
    </source>
</evidence>
<dbReference type="AlphaFoldDB" id="A0A1X7AHN0"/>
<keyword evidence="2" id="KW-1185">Reference proteome</keyword>
<dbReference type="RefSeq" id="WP_133060424.1">
    <property type="nucleotide sequence ID" value="NZ_CBCSCN010000009.1"/>
</dbReference>
<organism evidence="1 2">
    <name type="scientific">Parendozoicomonas haliclonae</name>
    <dbReference type="NCBI Taxonomy" id="1960125"/>
    <lineage>
        <taxon>Bacteria</taxon>
        <taxon>Pseudomonadati</taxon>
        <taxon>Pseudomonadota</taxon>
        <taxon>Gammaproteobacteria</taxon>
        <taxon>Oceanospirillales</taxon>
        <taxon>Endozoicomonadaceae</taxon>
        <taxon>Parendozoicomonas</taxon>
    </lineage>
</organism>
<protein>
    <submittedName>
        <fullName evidence="1">Uncharacterized protein</fullName>
    </submittedName>
</protein>
<proteinExistence type="predicted"/>
<evidence type="ECO:0000313" key="2">
    <source>
        <dbReference type="Proteomes" id="UP000196573"/>
    </source>
</evidence>
<reference evidence="1 2" key="1">
    <citation type="submission" date="2017-03" db="EMBL/GenBank/DDBJ databases">
        <authorList>
            <person name="Afonso C.L."/>
            <person name="Miller P.J."/>
            <person name="Scott M.A."/>
            <person name="Spackman E."/>
            <person name="Goraichik I."/>
            <person name="Dimitrov K.M."/>
            <person name="Suarez D.L."/>
            <person name="Swayne D.E."/>
        </authorList>
    </citation>
    <scope>NUCLEOTIDE SEQUENCE [LARGE SCALE GENOMIC DNA]</scope>
    <source>
        <strain evidence="1">SB41UT1</strain>
    </source>
</reference>
<dbReference type="Proteomes" id="UP000196573">
    <property type="component" value="Unassembled WGS sequence"/>
</dbReference>
<gene>
    <name evidence="1" type="ORF">EHSB41UT_01335</name>
</gene>
<dbReference type="OrthoDB" id="6076461at2"/>
<sequence>MTNDTELKWELSHIANRRKAYDYMRSMKNIFCVYSASVCKLYSNYQLHYTGEEGAELIEVMPDQNAWHDTFSFVSPQAVRPSGIFMFPGELFGKTGFYVRLPLKGGKGKTMPLSEAFDQVLGKRDNFLPLIKKGDLREFKAKSPYVHLHWLDIDKLEELSTFQRLDIASTITTRFHDMVKTAAAEEAIS</sequence>
<name>A0A1X7AHN0_9GAMM</name>
<dbReference type="EMBL" id="FWPT01000003">
    <property type="protein sequence ID" value="SMA41817.1"/>
    <property type="molecule type" value="Genomic_DNA"/>
</dbReference>
<accession>A0A1X7AHN0</accession>